<proteinExistence type="predicted"/>
<feature type="domain" description="CCHC-type" evidence="3">
    <location>
        <begin position="316"/>
        <end position="329"/>
    </location>
</feature>
<reference evidence="4 5" key="1">
    <citation type="submission" date="2022-01" db="EMBL/GenBank/DDBJ databases">
        <title>A chromosomal length assembly of Cordylochernes scorpioides.</title>
        <authorList>
            <person name="Zeh D."/>
            <person name="Zeh J."/>
        </authorList>
    </citation>
    <scope>NUCLEOTIDE SEQUENCE [LARGE SCALE GENOMIC DNA]</scope>
    <source>
        <strain evidence="4">IN4F17</strain>
        <tissue evidence="4">Whole Body</tissue>
    </source>
</reference>
<dbReference type="SMART" id="SM00343">
    <property type="entry name" value="ZnF_C2HC"/>
    <property type="match status" value="1"/>
</dbReference>
<dbReference type="InterPro" id="IPR001878">
    <property type="entry name" value="Znf_CCHC"/>
</dbReference>
<dbReference type="PROSITE" id="PS50158">
    <property type="entry name" value="ZF_CCHC"/>
    <property type="match status" value="1"/>
</dbReference>
<feature type="region of interest" description="Disordered" evidence="2">
    <location>
        <begin position="333"/>
        <end position="361"/>
    </location>
</feature>
<dbReference type="Proteomes" id="UP001235939">
    <property type="component" value="Chromosome 01"/>
</dbReference>
<dbReference type="Pfam" id="PF17921">
    <property type="entry name" value="Integrase_H2C2"/>
    <property type="match status" value="1"/>
</dbReference>
<evidence type="ECO:0000313" key="5">
    <source>
        <dbReference type="Proteomes" id="UP001235939"/>
    </source>
</evidence>
<dbReference type="SUPFAM" id="SSF57756">
    <property type="entry name" value="Retrovirus zinc finger-like domains"/>
    <property type="match status" value="1"/>
</dbReference>
<dbReference type="EMBL" id="CP092863">
    <property type="protein sequence ID" value="UYV60674.1"/>
    <property type="molecule type" value="Genomic_DNA"/>
</dbReference>
<accession>A0ABY6JVQ0</accession>
<dbReference type="Pfam" id="PF22938">
    <property type="entry name" value="Integrase_p58_C"/>
    <property type="match status" value="1"/>
</dbReference>
<dbReference type="InterPro" id="IPR054465">
    <property type="entry name" value="Integrase_p58-like_C"/>
</dbReference>
<gene>
    <name evidence="4" type="ORF">LAZ67_1001829</name>
</gene>
<organism evidence="4 5">
    <name type="scientific">Cordylochernes scorpioides</name>
    <dbReference type="NCBI Taxonomy" id="51811"/>
    <lineage>
        <taxon>Eukaryota</taxon>
        <taxon>Metazoa</taxon>
        <taxon>Ecdysozoa</taxon>
        <taxon>Arthropoda</taxon>
        <taxon>Chelicerata</taxon>
        <taxon>Arachnida</taxon>
        <taxon>Pseudoscorpiones</taxon>
        <taxon>Cheliferoidea</taxon>
        <taxon>Chernetidae</taxon>
        <taxon>Cordylochernes</taxon>
    </lineage>
</organism>
<dbReference type="InterPro" id="IPR036875">
    <property type="entry name" value="Znf_CCHC_sf"/>
</dbReference>
<dbReference type="InterPro" id="IPR041588">
    <property type="entry name" value="Integrase_H2C2"/>
</dbReference>
<evidence type="ECO:0000256" key="1">
    <source>
        <dbReference type="PROSITE-ProRule" id="PRU00047"/>
    </source>
</evidence>
<dbReference type="Pfam" id="PF00098">
    <property type="entry name" value="zf-CCHC"/>
    <property type="match status" value="1"/>
</dbReference>
<evidence type="ECO:0000313" key="4">
    <source>
        <dbReference type="EMBL" id="UYV60674.1"/>
    </source>
</evidence>
<keyword evidence="5" id="KW-1185">Reference proteome</keyword>
<keyword evidence="1" id="KW-0863">Zinc-finger</keyword>
<protein>
    <recommendedName>
        <fullName evidence="3">CCHC-type domain-containing protein</fullName>
    </recommendedName>
</protein>
<sequence length="621" mass="70409">MKSLEGAVISPTGRNIPPPTFNRQTSLEGFRRQFEAVTLNNGWGETEKVTNLIVALRGPALDLLQAVPRAVQQSYAMLMGELELRYGEQHLRQVYQAQLKLRRQKVGESLQGFEADVKRLCHLAYPGAPIDFLDQLAAQTFIDGIRDVEVHRVLRLASFDKSREALVRALEVEAAYRVSESGHPRVRGDTEETRTASRTARRDWQTIGWALLPLWTIWSSKEAVHRQTARPETAGKLNSANVMGQPLAVVNPYHNVVSIREIKRKSGHPRVPGAELIVEQSTTGGGGKSNANKEILKILVRLEETGRPGRRSAGPCFRCGRHGHLKRQCTVRLPDQRQPGKLNSSNVVDRPGRKQSHADALSRGPCGDCRHCEKIDEHEVTSRRTTMVPSDDWTSESCRTIQQRDPNVGPILEWKERGNERPSWEMISDKSPELKTLCADGKSKTMQLVVPKVQVPSVLREIHGGVSGAHFGINKILKKVRERFYWVYDHEDVERWCKECDRCAESKGPTTRSRGVMRGLLLETHELVGTKIRMAGHRMRTRYYQRANHDGFGQGDLVWLFHPKRKKGLSPELMAVWKGPYKIIKRINDLVYRIQRSSRSKAKVVHLGRLACYQGDRTNWT</sequence>
<evidence type="ECO:0000259" key="3">
    <source>
        <dbReference type="PROSITE" id="PS50158"/>
    </source>
</evidence>
<evidence type="ECO:0000256" key="2">
    <source>
        <dbReference type="SAM" id="MobiDB-lite"/>
    </source>
</evidence>
<name>A0ABY6JVQ0_9ARAC</name>
<keyword evidence="1" id="KW-0862">Zinc</keyword>
<dbReference type="PANTHER" id="PTHR45823:SF1">
    <property type="entry name" value="T-SNARE COILED-COIL HOMOLOGY DOMAIN-CONTAINING PROTEIN"/>
    <property type="match status" value="1"/>
</dbReference>
<dbReference type="Gene3D" id="1.10.340.70">
    <property type="match status" value="1"/>
</dbReference>
<keyword evidence="1" id="KW-0479">Metal-binding</keyword>
<dbReference type="PANTHER" id="PTHR45823">
    <property type="entry name" value="T-SNARE COILED-COIL HOMOLOGY DOMAIN-CONTAINING PROTEIN"/>
    <property type="match status" value="1"/>
</dbReference>